<dbReference type="InterPro" id="IPR009878">
    <property type="entry name" value="Phlebovirus_G2_fusion"/>
</dbReference>
<accession>L7NZ13</accession>
<evidence type="ECO:0000313" key="28">
    <source>
        <dbReference type="Proteomes" id="UP000152555"/>
    </source>
</evidence>
<comment type="similarity">
    <text evidence="22">Belongs to the phlebovirus envelope glycoprotein family.</text>
</comment>
<feature type="transmembrane region" description="Helical" evidence="23">
    <location>
        <begin position="396"/>
        <end position="417"/>
    </location>
</feature>
<evidence type="ECO:0000256" key="13">
    <source>
        <dbReference type="ARBA" id="ARBA00022844"/>
    </source>
</evidence>
<evidence type="ECO:0000256" key="4">
    <source>
        <dbReference type="ARBA" id="ARBA00015294"/>
    </source>
</evidence>
<evidence type="ECO:0000256" key="17">
    <source>
        <dbReference type="ARBA" id="ARBA00023157"/>
    </source>
</evidence>
<protein>
    <recommendedName>
        <fullName evidence="4">Envelopment polyprotein</fullName>
    </recommendedName>
    <alternativeName>
        <fullName evidence="21">M polyprotein</fullName>
    </alternativeName>
</protein>
<evidence type="ECO:0000256" key="23">
    <source>
        <dbReference type="SAM" id="Phobius"/>
    </source>
</evidence>
<organism evidence="27 28">
    <name type="scientific">Grand Arbaud virus</name>
    <dbReference type="NCBI Taxonomy" id="487098"/>
    <lineage>
        <taxon>Viruses</taxon>
        <taxon>Riboviria</taxon>
        <taxon>Orthornavirae</taxon>
        <taxon>Negarnaviricota</taxon>
        <taxon>Polyploviricotina</taxon>
        <taxon>Bunyaviricetes</taxon>
        <taxon>Hareavirales</taxon>
        <taxon>Phenuiviridae</taxon>
        <taxon>Uukuvirus</taxon>
        <taxon>Uukuvirus grandarbaudense</taxon>
    </lineage>
</organism>
<keyword evidence="19" id="KW-1038">Host endoplasmic reticulum</keyword>
<evidence type="ECO:0000256" key="14">
    <source>
        <dbReference type="ARBA" id="ARBA00022870"/>
    </source>
</evidence>
<keyword evidence="16 23" id="KW-0472">Membrane</keyword>
<evidence type="ECO:0000256" key="6">
    <source>
        <dbReference type="ARBA" id="ARBA00022510"/>
    </source>
</evidence>
<evidence type="ECO:0000259" key="26">
    <source>
        <dbReference type="Pfam" id="PF19019"/>
    </source>
</evidence>
<keyword evidence="11" id="KW-1161">Viral attachment to host cell</keyword>
<keyword evidence="12" id="KW-1040">Host Golgi apparatus</keyword>
<keyword evidence="14" id="KW-1043">Host membrane</keyword>
<feature type="domain" description="Phlebovirus glycoprotein G1" evidence="24">
    <location>
        <begin position="75"/>
        <end position="454"/>
    </location>
</feature>
<evidence type="ECO:0000256" key="15">
    <source>
        <dbReference type="ARBA" id="ARBA00022989"/>
    </source>
</evidence>
<keyword evidence="20" id="KW-1160">Virus entry into host cell</keyword>
<evidence type="ECO:0000256" key="3">
    <source>
        <dbReference type="ARBA" id="ARBA00004563"/>
    </source>
</evidence>
<keyword evidence="17" id="KW-1015">Disulfide bond</keyword>
<dbReference type="InterPro" id="IPR010826">
    <property type="entry name" value="Phlebovirus_G1"/>
</dbReference>
<dbReference type="GeneID" id="65101239"/>
<evidence type="ECO:0000256" key="22">
    <source>
        <dbReference type="ARBA" id="ARBA00033745"/>
    </source>
</evidence>
<keyword evidence="5" id="KW-1168">Fusion of virus membrane with host membrane</keyword>
<keyword evidence="18" id="KW-0325">Glycoprotein</keyword>
<comment type="subcellular location">
    <subcellularLocation>
        <location evidence="1">Host Golgi apparatus membrane</location>
        <topology evidence="1">Single-pass type I membrane protein</topology>
    </subcellularLocation>
    <subcellularLocation>
        <location evidence="2">Host endoplasmic reticulum membrane</location>
        <topology evidence="2">Single-pass type I membrane protein</topology>
    </subcellularLocation>
    <subcellularLocation>
        <location evidence="3">Virion membrane</location>
        <topology evidence="3">Single-pass type I membrane protein</topology>
    </subcellularLocation>
</comment>
<keyword evidence="8" id="KW-1162">Viral penetration into host cytoplasm</keyword>
<feature type="domain" description="Phlebovirus glycoprotein G2 fusion" evidence="25">
    <location>
        <begin position="514"/>
        <end position="833"/>
    </location>
</feature>
<feature type="transmembrane region" description="Helical" evidence="23">
    <location>
        <begin position="423"/>
        <end position="443"/>
    </location>
</feature>
<dbReference type="InterPro" id="IPR043603">
    <property type="entry name" value="Phlebo_G2_C"/>
</dbReference>
<evidence type="ECO:0000256" key="10">
    <source>
        <dbReference type="ARBA" id="ARBA00022729"/>
    </source>
</evidence>
<sequence length="1008" mass="113801">MGKYLFILLLLIPSTGAIFHQIIDASRRILEHPETTWRRDQPEHHSLTKSDHTTIPATQIVEKNATKDNFTRYLQNYRVYNCETGRNGLIMMDLHDRKFIRVHCNDNESFSQDCRMCSSPAPTIMKSKDLVYDDVICQSDYDNPSTLPQHDTKFCEVGPIRTSHCGTHSKSIQHVNWFWIDGQIRFIDEFSVSWIEGKFISLFDCKNSSEGSHSCNKTICLEGSCTGDVQFCTEFTCKLDSPACTCNRNKVTGVAMIHSKVGSFLPACFGRSMWAVKKHISKRSLNTGQLCSDCETSCKPNDIQVVVRHFDPDYYQACLGSTCLTGRAFSREFNIPFKMADRLSDAKLQISIWDKSKRNEYKINSYCEMIDACSAITCWFCRANWANIHCFSKEQILILVFAFALCIVAIASVLKALKVIVAVLWKILCPIVWVMSVIFRTILKIIRRKSSSIKESVYLMENGLKNEERFPMTSDLQVRTQKNGLSTREKMFQITRLNLTILGVICIATPAYGCSDSLSITASTQRCTTNHEGFTTCFVSTSSVLHVSPKGQESCLMIKNPSNQVVDVLRIRTESIKLECVKRDLYWVPRVTHQCLGVRRCHLMGDCVGEKCAAFRLTDYSPEWGHEEELMSRQGWSYCVEQCGGALCQCFNLRPSCFYLRKTFLPMSQDAYNMFECSEWNYKIEATFISNSTRSNITLQLGVPDAIPYGMVSLSTVSQPPSIAYSECFGEDQHGIKFHAVCNRRTDYTLGRLGEIQCPTKADALSVSRHCLTSESIILSKVHKDSVDCRSAIIDPQLILSKNKLPATIGSVTFWPTPGGIEAAVPNLASATLLLRLDGYYVQYKSDNNKCSARFLNVSGCYNCEAGAKLLIEHVTDFGSALGLLNCPELDYSTYFEVHQNIEKVYRTIHVNKSHLATTCSFKCPNSETTLTIQGELIYLFNDDVRHHNQSLSPGIAPKTGLGWDPFGWLKTSWFRILWALLGSTLSIIIGIVVIYLILNFCLKSKKS</sequence>
<evidence type="ECO:0000256" key="11">
    <source>
        <dbReference type="ARBA" id="ARBA00022804"/>
    </source>
</evidence>
<dbReference type="GO" id="GO:0044178">
    <property type="term" value="C:host cell Golgi membrane"/>
    <property type="evidence" value="ECO:0007669"/>
    <property type="project" value="UniProtKB-SubCell"/>
</dbReference>
<evidence type="ECO:0000256" key="20">
    <source>
        <dbReference type="ARBA" id="ARBA00023296"/>
    </source>
</evidence>
<evidence type="ECO:0000256" key="8">
    <source>
        <dbReference type="ARBA" id="ARBA00022595"/>
    </source>
</evidence>
<evidence type="ECO:0000313" key="27">
    <source>
        <dbReference type="EMBL" id="AFH08733.1"/>
    </source>
</evidence>
<evidence type="ECO:0000256" key="21">
    <source>
        <dbReference type="ARBA" id="ARBA00031199"/>
    </source>
</evidence>
<evidence type="ECO:0000256" key="16">
    <source>
        <dbReference type="ARBA" id="ARBA00023136"/>
    </source>
</evidence>
<evidence type="ECO:0000256" key="9">
    <source>
        <dbReference type="ARBA" id="ARBA00022692"/>
    </source>
</evidence>
<keyword evidence="9 23" id="KW-0812">Transmembrane</keyword>
<evidence type="ECO:0000256" key="19">
    <source>
        <dbReference type="ARBA" id="ARBA00023184"/>
    </source>
</evidence>
<dbReference type="Gene3D" id="2.60.40.3770">
    <property type="match status" value="1"/>
</dbReference>
<feature type="transmembrane region" description="Helical" evidence="23">
    <location>
        <begin position="977"/>
        <end position="999"/>
    </location>
</feature>
<evidence type="ECO:0000256" key="7">
    <source>
        <dbReference type="ARBA" id="ARBA00022581"/>
    </source>
</evidence>
<evidence type="ECO:0000256" key="1">
    <source>
        <dbReference type="ARBA" id="ARBA00004244"/>
    </source>
</evidence>
<dbReference type="Pfam" id="PF07245">
    <property type="entry name" value="Phlebovirus_G2"/>
    <property type="match status" value="1"/>
</dbReference>
<keyword evidence="28" id="KW-1185">Reference proteome</keyword>
<keyword evidence="13" id="KW-0946">Virion</keyword>
<dbReference type="EMBL" id="JF838328">
    <property type="protein sequence ID" value="AFH08733.1"/>
    <property type="molecule type" value="Genomic_RNA"/>
</dbReference>
<dbReference type="GO" id="GO:0044167">
    <property type="term" value="C:host cell endoplasmic reticulum membrane"/>
    <property type="evidence" value="ECO:0007669"/>
    <property type="project" value="UniProtKB-SubCell"/>
</dbReference>
<evidence type="ECO:0000256" key="12">
    <source>
        <dbReference type="ARBA" id="ARBA00022812"/>
    </source>
</evidence>
<dbReference type="Pfam" id="PF07243">
    <property type="entry name" value="Phlebovirus_G1"/>
    <property type="match status" value="1"/>
</dbReference>
<dbReference type="GO" id="GO:0055036">
    <property type="term" value="C:virion membrane"/>
    <property type="evidence" value="ECO:0007669"/>
    <property type="project" value="UniProtKB-SubCell"/>
</dbReference>
<evidence type="ECO:0000259" key="24">
    <source>
        <dbReference type="Pfam" id="PF07243"/>
    </source>
</evidence>
<keyword evidence="10" id="KW-0732">Signal</keyword>
<evidence type="ECO:0000256" key="18">
    <source>
        <dbReference type="ARBA" id="ARBA00023180"/>
    </source>
</evidence>
<dbReference type="KEGG" id="vg:65101239"/>
<dbReference type="Proteomes" id="UP000152555">
    <property type="component" value="Genome"/>
</dbReference>
<dbReference type="RefSeq" id="YP_010086112.1">
    <property type="nucleotide sequence ID" value="NC_055335.1"/>
</dbReference>
<dbReference type="GO" id="GO:0016020">
    <property type="term" value="C:membrane"/>
    <property type="evidence" value="ECO:0007669"/>
    <property type="project" value="InterPro"/>
</dbReference>
<evidence type="ECO:0000256" key="2">
    <source>
        <dbReference type="ARBA" id="ARBA00004482"/>
    </source>
</evidence>
<evidence type="ECO:0000256" key="5">
    <source>
        <dbReference type="ARBA" id="ARBA00022506"/>
    </source>
</evidence>
<dbReference type="GO" id="GO:0046718">
    <property type="term" value="P:symbiont entry into host cell"/>
    <property type="evidence" value="ECO:0007669"/>
    <property type="project" value="UniProtKB-KW"/>
</dbReference>
<dbReference type="GO" id="GO:0019062">
    <property type="term" value="P:virion attachment to host cell"/>
    <property type="evidence" value="ECO:0007669"/>
    <property type="project" value="UniProtKB-KW"/>
</dbReference>
<keyword evidence="15 23" id="KW-1133">Transmembrane helix</keyword>
<name>L7NZ13_9VIRU</name>
<dbReference type="Gene3D" id="2.60.98.50">
    <property type="match status" value="1"/>
</dbReference>
<keyword evidence="6" id="KW-1170">Fusion of virus membrane with host endosomal membrane</keyword>
<reference evidence="27 28" key="1">
    <citation type="journal article" date="2013" name="J. Virol.">
        <title>Characterization of the Uukuniemi virus group (Phlebovirus: Bunyaviridae): evidence for seven distinct species.</title>
        <authorList>
            <person name="Palacios G."/>
            <person name="Savji N."/>
            <person name="da Rosa A.T."/>
            <person name="Guzman H."/>
            <person name="Yu X."/>
            <person name="Desai A."/>
            <person name="Rosen G.E."/>
            <person name="Hutchison S."/>
            <person name="Lipkin W.I."/>
            <person name="Tesh R."/>
        </authorList>
    </citation>
    <scope>NUCLEOTIDE SEQUENCE [LARGE SCALE GENOMIC DNA]</scope>
    <source>
        <strain evidence="27">Argas 27</strain>
    </source>
</reference>
<feature type="domain" description="Phlebovirus glycoprotein G2 C-terminal" evidence="26">
    <location>
        <begin position="850"/>
        <end position="999"/>
    </location>
</feature>
<evidence type="ECO:0000259" key="25">
    <source>
        <dbReference type="Pfam" id="PF07245"/>
    </source>
</evidence>
<proteinExistence type="inferred from homology"/>
<dbReference type="GO" id="GO:0039654">
    <property type="term" value="P:fusion of virus membrane with host endosome membrane"/>
    <property type="evidence" value="ECO:0007669"/>
    <property type="project" value="UniProtKB-KW"/>
</dbReference>
<dbReference type="Pfam" id="PF19019">
    <property type="entry name" value="Phlebo_G2_C"/>
    <property type="match status" value="1"/>
</dbReference>
<keyword evidence="7" id="KW-0945">Host-virus interaction</keyword>